<dbReference type="EMBL" id="JADNRY010000210">
    <property type="protein sequence ID" value="KAF9061219.1"/>
    <property type="molecule type" value="Genomic_DNA"/>
</dbReference>
<name>A0A9P5U0D4_9AGAR</name>
<evidence type="ECO:0000313" key="3">
    <source>
        <dbReference type="Proteomes" id="UP000772434"/>
    </source>
</evidence>
<dbReference type="Proteomes" id="UP000772434">
    <property type="component" value="Unassembled WGS sequence"/>
</dbReference>
<evidence type="ECO:0000313" key="2">
    <source>
        <dbReference type="EMBL" id="KAF9061219.1"/>
    </source>
</evidence>
<evidence type="ECO:0000256" key="1">
    <source>
        <dbReference type="SAM" id="MobiDB-lite"/>
    </source>
</evidence>
<dbReference type="OrthoDB" id="3068957at2759"/>
<gene>
    <name evidence="2" type="ORF">BDP27DRAFT_1429204</name>
</gene>
<feature type="compositionally biased region" description="Basic and acidic residues" evidence="1">
    <location>
        <begin position="256"/>
        <end position="267"/>
    </location>
</feature>
<comment type="caution">
    <text evidence="2">The sequence shown here is derived from an EMBL/GenBank/DDBJ whole genome shotgun (WGS) entry which is preliminary data.</text>
</comment>
<sequence>MNTSSLSLEQLAAIAALPDDQCIALAQEQNFAAVRAYLQHSSDPASRQSMTNNKAPGRITLCPQSMRVSTAGPSSIHSSTSVAHISVTNEIEFIKEKEKAPPPFISCEHIRSVLRSIRDNDPYAGSSATKSAAWAKVFEMFVKAGGVKDTRAQILKDKIKELLDCHEGAQRKAPITIAMCKFLDNEENAIALGSTLDTVASMRHRSADEMASASVKEKKKTEDRKFIAQASLTTMTHKALDEKAELINLSSDSENDPVKEDDSDIKMEVTQCDDAPSSSTTNKKPNVKKENKSPKAKVKVLKSKKIVAKSRVHKRSHCDDSNIFSEMQTSMAQLMKLHERIVDNIKESNRKTEVFQDKFLDIFARMVDK</sequence>
<protein>
    <submittedName>
        <fullName evidence="2">Uncharacterized protein</fullName>
    </submittedName>
</protein>
<accession>A0A9P5U0D4</accession>
<keyword evidence="3" id="KW-1185">Reference proteome</keyword>
<proteinExistence type="predicted"/>
<dbReference type="AlphaFoldDB" id="A0A9P5U0D4"/>
<feature type="region of interest" description="Disordered" evidence="1">
    <location>
        <begin position="247"/>
        <end position="295"/>
    </location>
</feature>
<organism evidence="2 3">
    <name type="scientific">Rhodocollybia butyracea</name>
    <dbReference type="NCBI Taxonomy" id="206335"/>
    <lineage>
        <taxon>Eukaryota</taxon>
        <taxon>Fungi</taxon>
        <taxon>Dikarya</taxon>
        <taxon>Basidiomycota</taxon>
        <taxon>Agaricomycotina</taxon>
        <taxon>Agaricomycetes</taxon>
        <taxon>Agaricomycetidae</taxon>
        <taxon>Agaricales</taxon>
        <taxon>Marasmiineae</taxon>
        <taxon>Omphalotaceae</taxon>
        <taxon>Rhodocollybia</taxon>
    </lineage>
</organism>
<reference evidence="2" key="1">
    <citation type="submission" date="2020-11" db="EMBL/GenBank/DDBJ databases">
        <authorList>
            <consortium name="DOE Joint Genome Institute"/>
            <person name="Ahrendt S."/>
            <person name="Riley R."/>
            <person name="Andreopoulos W."/>
            <person name="Labutti K."/>
            <person name="Pangilinan J."/>
            <person name="Ruiz-Duenas F.J."/>
            <person name="Barrasa J.M."/>
            <person name="Sanchez-Garcia M."/>
            <person name="Camarero S."/>
            <person name="Miyauchi S."/>
            <person name="Serrano A."/>
            <person name="Linde D."/>
            <person name="Babiker R."/>
            <person name="Drula E."/>
            <person name="Ayuso-Fernandez I."/>
            <person name="Pacheco R."/>
            <person name="Padilla G."/>
            <person name="Ferreira P."/>
            <person name="Barriuso J."/>
            <person name="Kellner H."/>
            <person name="Castanera R."/>
            <person name="Alfaro M."/>
            <person name="Ramirez L."/>
            <person name="Pisabarro A.G."/>
            <person name="Kuo A."/>
            <person name="Tritt A."/>
            <person name="Lipzen A."/>
            <person name="He G."/>
            <person name="Yan M."/>
            <person name="Ng V."/>
            <person name="Cullen D."/>
            <person name="Martin F."/>
            <person name="Rosso M.-N."/>
            <person name="Henrissat B."/>
            <person name="Hibbett D."/>
            <person name="Martinez A.T."/>
            <person name="Grigoriev I.V."/>
        </authorList>
    </citation>
    <scope>NUCLEOTIDE SEQUENCE</scope>
    <source>
        <strain evidence="2">AH 40177</strain>
    </source>
</reference>